<dbReference type="EMBL" id="CATNWA010000799">
    <property type="protein sequence ID" value="CAI9538174.1"/>
    <property type="molecule type" value="Genomic_DNA"/>
</dbReference>
<accession>A0ABN9AQ67</accession>
<sequence>MEPNCSNLTERILRLTLEIIYLLTGEDNIVAKKTSGDGQDFIMVPLYSLLLPERNDDKKILEATSKITELLTGEVPIRSQEVSMEEWRYKG</sequence>
<protein>
    <submittedName>
        <fullName evidence="1">Uncharacterized protein</fullName>
    </submittedName>
</protein>
<comment type="caution">
    <text evidence="1">The sequence shown here is derived from an EMBL/GenBank/DDBJ whole genome shotgun (WGS) entry which is preliminary data.</text>
</comment>
<gene>
    <name evidence="1" type="ORF">SPARVUS_LOCUS1373558</name>
</gene>
<reference evidence="1" key="1">
    <citation type="submission" date="2023-05" db="EMBL/GenBank/DDBJ databases">
        <authorList>
            <person name="Stuckert A."/>
        </authorList>
    </citation>
    <scope>NUCLEOTIDE SEQUENCE</scope>
</reference>
<name>A0ABN9AQ67_9NEOB</name>
<keyword evidence="2" id="KW-1185">Reference proteome</keyword>
<proteinExistence type="predicted"/>
<evidence type="ECO:0000313" key="1">
    <source>
        <dbReference type="EMBL" id="CAI9538174.1"/>
    </source>
</evidence>
<dbReference type="Proteomes" id="UP001162483">
    <property type="component" value="Unassembled WGS sequence"/>
</dbReference>
<organism evidence="1 2">
    <name type="scientific">Staurois parvus</name>
    <dbReference type="NCBI Taxonomy" id="386267"/>
    <lineage>
        <taxon>Eukaryota</taxon>
        <taxon>Metazoa</taxon>
        <taxon>Chordata</taxon>
        <taxon>Craniata</taxon>
        <taxon>Vertebrata</taxon>
        <taxon>Euteleostomi</taxon>
        <taxon>Amphibia</taxon>
        <taxon>Batrachia</taxon>
        <taxon>Anura</taxon>
        <taxon>Neobatrachia</taxon>
        <taxon>Ranoidea</taxon>
        <taxon>Ranidae</taxon>
        <taxon>Staurois</taxon>
    </lineage>
</organism>
<evidence type="ECO:0000313" key="2">
    <source>
        <dbReference type="Proteomes" id="UP001162483"/>
    </source>
</evidence>